<evidence type="ECO:0008006" key="3">
    <source>
        <dbReference type="Google" id="ProtNLM"/>
    </source>
</evidence>
<organism evidence="1 2">
    <name type="scientific">Aeribacillus alveayuensis</name>
    <dbReference type="NCBI Taxonomy" id="279215"/>
    <lineage>
        <taxon>Bacteria</taxon>
        <taxon>Bacillati</taxon>
        <taxon>Bacillota</taxon>
        <taxon>Bacilli</taxon>
        <taxon>Bacillales</taxon>
        <taxon>Bacillaceae</taxon>
        <taxon>Aeribacillus</taxon>
    </lineage>
</organism>
<sequence>MVSALLKLKSKATEFDVTIFQTPHFGETKGYKPVYRYIVSAKNHADALNKTFRTFNIPDTIPNDYEARYIGTGDIVLIDEGKKGQSYYQLQPGGWKKVHRIHVR</sequence>
<dbReference type="Proteomes" id="UP001225646">
    <property type="component" value="Unassembled WGS sequence"/>
</dbReference>
<evidence type="ECO:0000313" key="1">
    <source>
        <dbReference type="EMBL" id="MDQ0162767.1"/>
    </source>
</evidence>
<gene>
    <name evidence="1" type="ORF">J2S06_001844</name>
</gene>
<name>A0ABT9VPJ0_9BACI</name>
<protein>
    <recommendedName>
        <fullName evidence="3">YodL-like protein</fullName>
    </recommendedName>
</protein>
<accession>A0ABT9VPJ0</accession>
<dbReference type="RefSeq" id="WP_044896284.1">
    <property type="nucleotide sequence ID" value="NZ_JAUSTR010000006.1"/>
</dbReference>
<comment type="caution">
    <text evidence="1">The sequence shown here is derived from an EMBL/GenBank/DDBJ whole genome shotgun (WGS) entry which is preliminary data.</text>
</comment>
<proteinExistence type="predicted"/>
<dbReference type="EMBL" id="JAUSTR010000006">
    <property type="protein sequence ID" value="MDQ0162767.1"/>
    <property type="molecule type" value="Genomic_DNA"/>
</dbReference>
<evidence type="ECO:0000313" key="2">
    <source>
        <dbReference type="Proteomes" id="UP001225646"/>
    </source>
</evidence>
<keyword evidence="2" id="KW-1185">Reference proteome</keyword>
<reference evidence="1 2" key="1">
    <citation type="submission" date="2023-07" db="EMBL/GenBank/DDBJ databases">
        <title>Genomic Encyclopedia of Type Strains, Phase IV (KMG-IV): sequencing the most valuable type-strain genomes for metagenomic binning, comparative biology and taxonomic classification.</title>
        <authorList>
            <person name="Goeker M."/>
        </authorList>
    </citation>
    <scope>NUCLEOTIDE SEQUENCE [LARGE SCALE GENOMIC DNA]</scope>
    <source>
        <strain evidence="1 2">DSM 19092</strain>
    </source>
</reference>